<dbReference type="Pfam" id="PF02588">
    <property type="entry name" value="YitT_membrane"/>
    <property type="match status" value="1"/>
</dbReference>
<dbReference type="Proteomes" id="UP000017118">
    <property type="component" value="Chromosome"/>
</dbReference>
<protein>
    <submittedName>
        <fullName evidence="8">UPF0750 membrane protein YpjC</fullName>
    </submittedName>
</protein>
<keyword evidence="2" id="KW-1003">Cell membrane</keyword>
<dbReference type="GeneID" id="55472818"/>
<evidence type="ECO:0000256" key="6">
    <source>
        <dbReference type="SAM" id="Phobius"/>
    </source>
</evidence>
<dbReference type="AlphaFoldDB" id="U5MKF5"/>
<dbReference type="CDD" id="cd16380">
    <property type="entry name" value="YitT_C"/>
    <property type="match status" value="1"/>
</dbReference>
<gene>
    <name evidence="8" type="primary">ypjC</name>
    <name evidence="8" type="ORF">CLSA_c02420</name>
</gene>
<comment type="subcellular location">
    <subcellularLocation>
        <location evidence="1">Cell membrane</location>
        <topology evidence="1">Multi-pass membrane protein</topology>
    </subcellularLocation>
</comment>
<dbReference type="InterPro" id="IPR015867">
    <property type="entry name" value="N-reg_PII/ATP_PRibTrfase_C"/>
</dbReference>
<dbReference type="RefSeq" id="WP_022743583.1">
    <property type="nucleotide sequence ID" value="NC_022571.1"/>
</dbReference>
<dbReference type="GO" id="GO:0005886">
    <property type="term" value="C:plasma membrane"/>
    <property type="evidence" value="ECO:0007669"/>
    <property type="project" value="UniProtKB-SubCell"/>
</dbReference>
<name>U5MKF5_CLOSA</name>
<dbReference type="InterPro" id="IPR019264">
    <property type="entry name" value="DUF2179"/>
</dbReference>
<feature type="domain" description="DUF2179" evidence="7">
    <location>
        <begin position="227"/>
        <end position="281"/>
    </location>
</feature>
<dbReference type="InterPro" id="IPR003740">
    <property type="entry name" value="YitT"/>
</dbReference>
<dbReference type="Gene3D" id="3.30.70.120">
    <property type="match status" value="1"/>
</dbReference>
<dbReference type="HOGENOM" id="CLU_063199_1_1_9"/>
<dbReference type="PIRSF" id="PIRSF006483">
    <property type="entry name" value="Membrane_protein_YitT"/>
    <property type="match status" value="1"/>
</dbReference>
<keyword evidence="3 6" id="KW-0812">Transmembrane</keyword>
<evidence type="ECO:0000313" key="9">
    <source>
        <dbReference type="Proteomes" id="UP000017118"/>
    </source>
</evidence>
<dbReference type="InterPro" id="IPR051461">
    <property type="entry name" value="UPF0750_membrane"/>
</dbReference>
<dbReference type="KEGG" id="csb:CLSA_c02420"/>
<dbReference type="Pfam" id="PF10035">
    <property type="entry name" value="DUF2179"/>
    <property type="match status" value="1"/>
</dbReference>
<accession>U5MKF5</accession>
<feature type="transmembrane region" description="Helical" evidence="6">
    <location>
        <begin position="80"/>
        <end position="97"/>
    </location>
</feature>
<sequence length="287" mass="31638">MNTYYKFKAEIVDILVIFLGCLIASLGVNLFLSHAKLLSGGATGIGLLLQYTVGIPAGIAVLLVNIPLLAISYRKLNRSFTIYTTIGMLSLSISLMITKPLANLVNLDNLDLLLYCIYGGVLCGIGYGLVFLKNGSTGGTDIITMLIRKKYSTFNIGSLGFSLNIIIILIGAYISGIPEALYTFISLFIQSTVLDRMLKGFSSKKLLLILTDKEEDVINYVIKDLHRGITSLFAEGEYTHDRKKMLYCIVTTRQMIELKNTIHKIDAKAFITIVDISEVRGKGFINI</sequence>
<feature type="transmembrane region" description="Helical" evidence="6">
    <location>
        <begin position="112"/>
        <end position="132"/>
    </location>
</feature>
<keyword evidence="4 6" id="KW-1133">Transmembrane helix</keyword>
<evidence type="ECO:0000256" key="5">
    <source>
        <dbReference type="ARBA" id="ARBA00023136"/>
    </source>
</evidence>
<dbReference type="PANTHER" id="PTHR33545:SF5">
    <property type="entry name" value="UPF0750 MEMBRANE PROTEIN YITT"/>
    <property type="match status" value="1"/>
</dbReference>
<feature type="transmembrane region" description="Helical" evidence="6">
    <location>
        <begin position="153"/>
        <end position="174"/>
    </location>
</feature>
<evidence type="ECO:0000256" key="4">
    <source>
        <dbReference type="ARBA" id="ARBA00022989"/>
    </source>
</evidence>
<feature type="transmembrane region" description="Helical" evidence="6">
    <location>
        <begin position="12"/>
        <end position="32"/>
    </location>
</feature>
<dbReference type="OrthoDB" id="3180973at2"/>
<reference evidence="8 9" key="1">
    <citation type="journal article" date="2013" name="Genome Announc.">
        <title>Complete Genome Sequence of the Solvent Producer Clostridium saccharobutylicum NCP262 (DSM 13864).</title>
        <authorList>
            <person name="Poehlein A."/>
            <person name="Hartwich K."/>
            <person name="Krabben P."/>
            <person name="Ehrenreich A."/>
            <person name="Liebl W."/>
            <person name="Durre P."/>
            <person name="Gottschalk G."/>
            <person name="Daniel R."/>
        </authorList>
    </citation>
    <scope>NUCLEOTIDE SEQUENCE [LARGE SCALE GENOMIC DNA]</scope>
    <source>
        <strain evidence="8">DSM 13864</strain>
    </source>
</reference>
<organism evidence="8 9">
    <name type="scientific">Clostridium saccharobutylicum DSM 13864</name>
    <dbReference type="NCBI Taxonomy" id="1345695"/>
    <lineage>
        <taxon>Bacteria</taxon>
        <taxon>Bacillati</taxon>
        <taxon>Bacillota</taxon>
        <taxon>Clostridia</taxon>
        <taxon>Eubacteriales</taxon>
        <taxon>Clostridiaceae</taxon>
        <taxon>Clostridium</taxon>
    </lineage>
</organism>
<keyword evidence="9" id="KW-1185">Reference proteome</keyword>
<proteinExistence type="predicted"/>
<evidence type="ECO:0000256" key="1">
    <source>
        <dbReference type="ARBA" id="ARBA00004651"/>
    </source>
</evidence>
<evidence type="ECO:0000256" key="3">
    <source>
        <dbReference type="ARBA" id="ARBA00022692"/>
    </source>
</evidence>
<evidence type="ECO:0000313" key="8">
    <source>
        <dbReference type="EMBL" id="AGX41294.1"/>
    </source>
</evidence>
<dbReference type="eggNOG" id="COG1284">
    <property type="taxonomic scope" value="Bacteria"/>
</dbReference>
<evidence type="ECO:0000256" key="2">
    <source>
        <dbReference type="ARBA" id="ARBA00022475"/>
    </source>
</evidence>
<dbReference type="PATRIC" id="fig|1345695.10.peg.1487"/>
<dbReference type="PANTHER" id="PTHR33545">
    <property type="entry name" value="UPF0750 MEMBRANE PROTEIN YITT-RELATED"/>
    <property type="match status" value="1"/>
</dbReference>
<keyword evidence="5 6" id="KW-0472">Membrane</keyword>
<evidence type="ECO:0000259" key="7">
    <source>
        <dbReference type="Pfam" id="PF10035"/>
    </source>
</evidence>
<dbReference type="EMBL" id="CP006721">
    <property type="protein sequence ID" value="AGX41294.1"/>
    <property type="molecule type" value="Genomic_DNA"/>
</dbReference>
<feature type="transmembrane region" description="Helical" evidence="6">
    <location>
        <begin position="44"/>
        <end position="68"/>
    </location>
</feature>